<feature type="transmembrane region" description="Helical" evidence="1">
    <location>
        <begin position="59"/>
        <end position="78"/>
    </location>
</feature>
<dbReference type="Gene3D" id="2.60.40.10">
    <property type="entry name" value="Immunoglobulins"/>
    <property type="match status" value="1"/>
</dbReference>
<comment type="caution">
    <text evidence="3">The sequence shown here is derived from an EMBL/GenBank/DDBJ whole genome shotgun (WGS) entry which is preliminary data.</text>
</comment>
<keyword evidence="1" id="KW-0472">Membrane</keyword>
<evidence type="ECO:0000256" key="1">
    <source>
        <dbReference type="SAM" id="Phobius"/>
    </source>
</evidence>
<dbReference type="EMBL" id="JAOYOD010000001">
    <property type="protein sequence ID" value="MCV9386552.1"/>
    <property type="molecule type" value="Genomic_DNA"/>
</dbReference>
<sequence length="5396" mass="564770">MEGINHISASKDIEMIRKKMGETDKSRLSDNSPFDLMDKDEMTMSKSNDRIFGKNSYGFMKQFLLVVFLCSVGFIGFAQDSDIVVASFLKESDFDPTSFVATDIDLSSTGDELEIARFTIRDGGSTAPDADGLGTIITDFDISISNPDNINKVALYSAGSELAEGTLSSGIISFNTLTLTAPDDGSVDFSIYVTLITDGTVVDNQSLEVTVDVSTVTASGTGTNLSAAFLGGADLVDSNSSTENQIEVVASALSFSQDVSNAPPNVSMSPSVAVSIVDANGNVDTDNTAVSGDLSITSTGTLNSTPQTVTPISGVSTFDIIHTATGSTLQLTAAAATNIVGGPYTSSTFDITAPDSESDIVVASLTKQSDFDPTTYDATDIDLSSTGDELEIARFTLRDGGADNTDSDGIGTIITDFDISISNPDNINKVALYSAGSELAEGTLTAGSISFSSLTLTATDEGTVDFSIYVTLVTDGTVVDNQSLEVTLDVSTIVVSGSGSGMDATFVGGSDLVDTNTSTENQIEVTATALEFSQDASSATQYASMSPSVAVSIVDANGNVDTDNTAVSGDLSITSTGTLNSTPQTVTPISGVATFDIIHTATGSTLQLTAAAATNIVGGPYTSSTFDITAPDSESDIVVASLTKQSDFDPTTYDATDIDLSSTGDELEIARFTLRDGGADNTDSDGIGTIITDFDISISNPDNINKVALYSAGSELAEGTLTAGSISFSSLTLTATDEGTVDFSIYVTLVTDGTVVDNQSLEVTLDVSTIVVSGSGSGMDATFVGGSDLVDTNTSTENQIEVTATALEFSQDASSATQYASMSPSVAVSIVDANGNVDTDNTAVSGDLSITSTGTLNSTPQTVTPISGVATFDIIHTATGSTLQLTAAAATNIVGGPYTSSTFDITAPDSESDIVVASLTKQSDFDPTTYDATDIDLSSTGDELEIARFTLRDGGADNTDSDGIGTIITDFDISISNPDNINKVALYSAGSELAEGTLTAGSISFSSLTLTATDEGTVDFSIYVTLVTDGTVVDNQSLEVTLDVSTIVVSGSGSGMDATFVGGSDLVDTNTSTENQIEVTASDIVFTDINGGDPQDAATFSVFTATDFSLELQAQDALGNVDVDFAETVDLIASTKPGGSSLSTTDGIGLTTVAFTDGVINWTALEASKGGNWRLQATSSISGYSDQTIQFSALDASSDVVEDADFPYPEKIDYTQYTETDINGDGTGDIVLARFTVRDGGQYDNVAMESDSDTDPTTITSFEITVTNHENIDQIALYTFDASLNFAAGVELGEFDVATEGSNVFNFDLSKSVLNGLLGINKDFDIADNDSVRFEVRASFNSVVTDNDIISIAVTGVTNGGGSNFTPGGVPSSGDYAGISPATNGLSGEDNLIEVLGDRLIFSSGNPEAAGPFERETEDIVFTIQAQDANGSVDLDETSSLSLSGPSGLSLTSATLTAGEVEVTLNINDENENAVLTVADADGTTGSESGSNSLGTSAVANDIDVYDTTAPYVLSGATDVVPTIGSTMDPLTDVIQIQFSEEVSGVAGKQIGVYSTSPFQYITVDADDISRVSCDANGLVSITLPTVPTGGRSYTVNVDDGAFSDLPNNTSAVSAGELSYVSDFTGTAWTFNTVDALVLISVDVVSSTEFTLNFNKAVDLVAADATEFTITDAEGTDFSPAAANDLTDNVTGDVELELTGFDLSSAVGDLVFDFTPSTTAIEDDATNTLSVASFSGVKINYDQSAPQITSAALGGSPTTEIIVTFDDVVQSNETNPTDFTIVDGEGTGFTVVSQVDDTGFDTDILITTSGDLSTAVGDLTVTYTNSNNEIADYGGNSAPTGSVVIDNDSSNPTVTLTRNAPSAAEGTVSQTTASSVSFDVLFNEKINNAEFSLADISIQLSGATINGIGSNNLTADNAVFSGSIILTPDVSGTEYTVTVNNVAGDGTLGITLIGSGIPDFGGNFLNGGTNEVSATFGIDNSSPIVSSIIRTGAAAERTNATSVNFTVTFNKDVTNVSADGSDFEIAGSATTGAISVTPNSAQEYIVNITGVGGDGLLDLNFAAGQDIDDLGGNDFDGTSISSEETYTIDNTAPSFDTETGVAEDANIELTFNSDETGTLYYVAILDGAAAPNATQLKAGTDGADAPAAANGSINVDNIGNDFVVDLTLSAKSTYDIYYLIEDETLLNQSSIFSFLNVQTGGVSITSPVWTNLCLDGIAEVGNTGTVDLVITERIANDIKAGSAVNYLIKLPANFEFNTSVGSLTSSGTQITGTSVSYPANDILQLEFTASSASLSELNTLTVSGLEVKAKTSGTSTTTFTRFGGTANIYGANIGDPAFVLGSVASKARPSAPSISLAGTGDVTNGQFRIDLSGTFDLTASGAGGTFDWTYLDGSAAQSNTATVDETGWNTTGSFPNTFSNSNSALYTVQVQETDGDGCISDVSDVDIAVFGITLNPNTTAFTDDDDTGTLISADFPSGAHSGNYDGPGLVNEDIGVADASLATVRFRPSAAGISNNHVVSYTLTRNSDGEEFEVSRTFSVSDADETLFANVFSQYFCESSAYINNTMNVDPNPSTEPTGVYFYELEAFNSGATEIIINDPLTPPASWAGSATNPASADWSVANWSFDPTVSGPGTFRIVRYFVKDGATLPESEKNPLGNTEFIVYDLPTIDLENNLADDFCVDAADETLDAVITHGGNSANIGFTQYRIVKETTPGSGTFNEANYVTVSNTSLDFSAIADGSISASLAMSGTSSSYQIQVSSSAAQDPGDNSVNLGCTNTATAVISIYAVPAKPDLDIATMGVGYEPTTNDYVLEYCDPDDLEVFSVSGQNATTKVRWYEDDGFGGLGNLVHEEAGTASGLSTSVFDLFGTINPAVGTHVFHFTQTHYTDVTGFDGCESDFSTVTVEVYSTPANPVLDVSATGAEVVSGVYTFEYCQGAISDIVISSPSVTAGSDFYDWYDSDGVNVIDGLGIDVGGDGASDGASEGIFAAAGNTTITGTEFFSYFGESPTSPTAGTYTLYFAKRENKNTNGTFDGCSSSLQQIDVVIYDYPVAPVLSTALSDLNACSGEVDLNSRIASTDEISTPQTNNVRYSWYDASTGGASIANADGSDVTYGDVVPSLTADQGTAPTDGASGFYELTATYSATAYLSQTTNLLGSSRLTTDFGGCESSVRTAVDITIYPLESAPVVLGPSDVGTYTGGTNEVLNYEAGVLSASNTFDASTSFTVDATYEQNFNWFISNSSGDKFSQISVVATRDASAAANELGLTGIPSDVQSYFLVNQTTSIEISGDFDGCQSDFTTLQINTWDKPSEPTEINGDTELYYCYGDAVQPIQVVNNSSDNSEPNLKYVWYRSETDALNRTNALTSTNLTGAEGEYINPIDLLTDETRSDGGTNMSGTPEVGSYTFYVTVNKDSGVTGSDENFPGGESDPLELTILIRSIPETPTLVNGTPTICDGATIPTFQVLNSAGERFTWVFDANSNNTNDDTPLVDELFQSNFTPSNTGAGVYTYFVTQVTDKGVSGSSFAGCESTALSFDYTINDIPAPPTIDGNNGNNVYEYCADATISSLTIANETDYNGTATFNWYSSSSSTGLISTSQSTDGSEILATDHPLFPTVDRNTDQTINYYVTVEEDGCESSEFAANNNTNVTVTIFPIPDLTIEYATAAGGNSIGANADGTEICYDEASFSLQAKVDGVNSTGGSFAMYASNADALSATSAVTGGFTDNGNGTASFDPAAVAVAVGETREGSATTVYVRYNYTDGTTSCGDYIIYDITINPQPSLDISYDGTFYDDDAASAEANSFAVCYEEGSITLQGVQEGAFAFAGSWSVSTGNSALSTTSGGSVSFDLQVAAANAGTTEEGVSTDHVVTYTFNDANSCQNSVSITITVNPRPTLDIVYDTDASIDGTALCYDNGLETLTGIQEGIDAISTDGTITWSVNTGGFTNVGSTVDFTPSTAAISAGESEEGLPSTHNITFGFTESGTGCSNTITSTVTVNPLPTVDVVFNGDYANYSNGANLADAELCYEDASFSVRGKETSGSATSSVDASIDNGSIYWFIKSGTVETNLGTANTATINLKESINNAGTDSLGIPTDHIVTFLYTDDGDGRTGCSNSITKTITINPLPKLDIVSGGAELEGQEFCFDDQTAVVQGTQETGAASESNATSGSWILNTGNNALTDNLNGSAVINLQTAMTNSGSSRTDNITNHQLTFSYTDVNGCDNQVTRNFVVNPQPVLSIVYDHDLDGGTSEIDLDGSAVCYEDVVYTFQGTHATGNATSASFATSNSTWSANTLVNGSSNGTATFSASQAAAVAGQSVATGEDTDHAITFNYTDVLGCSNSVTQTITVTQLPTLDVVFPNIESGSQSVSGEYCATTTDVEISGVVEGVSAASGIYDLESGSSGITSNGDGTAIFHPDIAHSLVGGVLEGNASDATSHIVSFTHTSSNTGCTNTIKKTVVVNPLSTLEFSSIEEPTFENVTEFVICESNEDFVVSVTAPISGDNGRFFVNGNSINLTAGNITRATFEPSRWGSEEPGSEIETLTTDGISADYTLRYEYDDQNGCTNSIEKTIVLYDQPKVSFEIDGGCVTPSVKFSANTLPESNYLESDLTYEWAWYTESDAPVPLFTTNGVQETNEGRVVRKKLQLTQDDILEEIFEAQLIATYTMPNASNTNTGCASILENGITIQDVPVTISPTISFVWDSVTVNRPTSFFVDELKLESFRIDSIGIVYSLGADTVWTDISNAGLAASEDFSPIEYVYNQPGVYDVTMTLTTRNTCRSSLQRKVQIVPSISVTPDNPYVQTFESGSFDPETDGWYAETLKDNAIAINDTTGLLALRDKSWVWKSVDFDGEGILTTDPDKPITSGPFVWSTLNDNGSNKYLGSEDSWLYSPEFDLSAMTKPMVSFNTIYQFEDSKDGVVFQYSIDNGQTWVTLGSNEGGPSGSKSGLEWFNWNNIGADPGQQQDKFGALTASGWSGIQDQLTWVSARHSLDVVQEGRDHVRFRFAIASTPESGSDKPFGFAFDDFVIQERSKSVLVEQFYSVSDDEGADLYNTATAELGAGIDALLESAGLSSDQLSIAYHVTFDNDIQDPFNTLNSVDPSARRSWYQVDQVTSLLDGDYGSNAGDGTLTWTQNDLVLSSLADPGFTIDIFPDATATEGEIKGSVSFTVNTPEGFEAGEELIAFVAIIERTVIETIGGIDEHKNVLRKLLPNASGQYIKLTENMVNGDVLPIGSANDADGDPTTLDVQWDLANISDDAELAAVVFIQNRNTKEVYQAKMVTADGTTAESNLITSKATVANNILASGDQNAIKDYMLYPNPSDQEVSISFGTNLDESLDWVMYDQTGRVFEQGVVPTGLDAFKLSTSDYPSGVYFISVQGKNYKFDIKKLLIHH</sequence>
<organism evidence="3 4">
    <name type="scientific">Reichenbachiella ulvae</name>
    <dbReference type="NCBI Taxonomy" id="2980104"/>
    <lineage>
        <taxon>Bacteria</taxon>
        <taxon>Pseudomonadati</taxon>
        <taxon>Bacteroidota</taxon>
        <taxon>Cytophagia</taxon>
        <taxon>Cytophagales</taxon>
        <taxon>Reichenbachiellaceae</taxon>
        <taxon>Reichenbachiella</taxon>
    </lineage>
</organism>
<dbReference type="InterPro" id="IPR026444">
    <property type="entry name" value="Secre_tail"/>
</dbReference>
<proteinExistence type="predicted"/>
<evidence type="ECO:0000313" key="4">
    <source>
        <dbReference type="Proteomes" id="UP001300692"/>
    </source>
</evidence>
<evidence type="ECO:0000313" key="3">
    <source>
        <dbReference type="EMBL" id="MCV9386552.1"/>
    </source>
</evidence>
<keyword evidence="4" id="KW-1185">Reference proteome</keyword>
<dbReference type="InterPro" id="IPR013783">
    <property type="entry name" value="Ig-like_fold"/>
</dbReference>
<keyword evidence="1" id="KW-0812">Transmembrane</keyword>
<protein>
    <submittedName>
        <fullName evidence="3">T9SS type A sorting domain-containing protein</fullName>
    </submittedName>
</protein>
<reference evidence="3 4" key="1">
    <citation type="submission" date="2022-10" db="EMBL/GenBank/DDBJ databases">
        <title>Comparative genomics and taxonomic characterization of three novel marine species of genus Reichenbachiella exhibiting antioxidant and polysaccharide degradation activities.</title>
        <authorList>
            <person name="Muhammad N."/>
            <person name="Lee Y.-J."/>
            <person name="Ko J."/>
            <person name="Kim S.-G."/>
        </authorList>
    </citation>
    <scope>NUCLEOTIDE SEQUENCE [LARGE SCALE GENOMIC DNA]</scope>
    <source>
        <strain evidence="3 4">ABR2-5</strain>
    </source>
</reference>
<dbReference type="Proteomes" id="UP001300692">
    <property type="component" value="Unassembled WGS sequence"/>
</dbReference>
<evidence type="ECO:0000259" key="2">
    <source>
        <dbReference type="Pfam" id="PF18962"/>
    </source>
</evidence>
<dbReference type="RefSeq" id="WP_264137361.1">
    <property type="nucleotide sequence ID" value="NZ_JAOYOD010000001.1"/>
</dbReference>
<dbReference type="Pfam" id="PF18962">
    <property type="entry name" value="Por_Secre_tail"/>
    <property type="match status" value="1"/>
</dbReference>
<dbReference type="NCBIfam" id="TIGR04183">
    <property type="entry name" value="Por_Secre_tail"/>
    <property type="match status" value="1"/>
</dbReference>
<feature type="domain" description="Secretion system C-terminal sorting" evidence="2">
    <location>
        <begin position="5319"/>
        <end position="5394"/>
    </location>
</feature>
<name>A0ABT3CSF4_9BACT</name>
<keyword evidence="1" id="KW-1133">Transmembrane helix</keyword>
<gene>
    <name evidence="3" type="ORF">N7U62_07760</name>
</gene>
<accession>A0ABT3CSF4</accession>
<dbReference type="Gene3D" id="2.60.120.260">
    <property type="entry name" value="Galactose-binding domain-like"/>
    <property type="match status" value="1"/>
</dbReference>